<dbReference type="GO" id="GO:0030244">
    <property type="term" value="P:cellulose biosynthetic process"/>
    <property type="evidence" value="ECO:0007669"/>
    <property type="project" value="InterPro"/>
</dbReference>
<dbReference type="GO" id="GO:0071555">
    <property type="term" value="P:cell wall organization"/>
    <property type="evidence" value="ECO:0007669"/>
    <property type="project" value="UniProtKB-KW"/>
</dbReference>
<dbReference type="GO" id="GO:0012505">
    <property type="term" value="C:endomembrane system"/>
    <property type="evidence" value="ECO:0007669"/>
    <property type="project" value="UniProtKB-SubCell"/>
</dbReference>
<evidence type="ECO:0000256" key="5">
    <source>
        <dbReference type="ARBA" id="ARBA00022989"/>
    </source>
</evidence>
<dbReference type="GO" id="GO:0016760">
    <property type="term" value="F:cellulose synthase (UDP-forming) activity"/>
    <property type="evidence" value="ECO:0007669"/>
    <property type="project" value="InterPro"/>
</dbReference>
<evidence type="ECO:0000256" key="7">
    <source>
        <dbReference type="ARBA" id="ARBA00023316"/>
    </source>
</evidence>
<keyword evidence="7" id="KW-0961">Cell wall biogenesis/degradation</keyword>
<feature type="non-terminal residue" evidence="9">
    <location>
        <position position="238"/>
    </location>
</feature>
<dbReference type="EMBL" id="JADFTS010000004">
    <property type="protein sequence ID" value="KAF9611340.1"/>
    <property type="molecule type" value="Genomic_DNA"/>
</dbReference>
<evidence type="ECO:0000256" key="3">
    <source>
        <dbReference type="ARBA" id="ARBA00022679"/>
    </source>
</evidence>
<keyword evidence="5" id="KW-1133">Transmembrane helix</keyword>
<dbReference type="OrthoDB" id="72851at2759"/>
<dbReference type="Proteomes" id="UP000631114">
    <property type="component" value="Unassembled WGS sequence"/>
</dbReference>
<keyword evidence="6" id="KW-0472">Membrane</keyword>
<sequence length="238" mass="26562">CIGSAFNVKGVMQCPNCRKVEKGQWLFSNGTRSCPELSLEDWAHDEDLYDPSYSEIVLNPGMWYSYFANWAKVIFSSILSPQTTHELKEEMNEMKSSLANVMGVLKVLIDRRNPSAVDIDGVPLPTLVYMARENRPSHPHNFKAGAMNALIRVSSKISNGTIILNVDCDMSSNNSESVRDAVCFFMDEKQGHEFAFVQYPHCFNNLTQNDISGGVLTVIQEERDSAGGSTARNINLNL</sequence>
<dbReference type="Gene3D" id="3.90.550.10">
    <property type="entry name" value="Spore Coat Polysaccharide Biosynthesis Protein SpsA, Chain A"/>
    <property type="match status" value="1"/>
</dbReference>
<evidence type="ECO:0008006" key="11">
    <source>
        <dbReference type="Google" id="ProtNLM"/>
    </source>
</evidence>
<dbReference type="AlphaFoldDB" id="A0A835I495"/>
<proteinExistence type="predicted"/>
<evidence type="ECO:0000256" key="8">
    <source>
        <dbReference type="PIRSR" id="PIRSR605150-3"/>
    </source>
</evidence>
<comment type="caution">
    <text evidence="9">The sequence shown here is derived from an EMBL/GenBank/DDBJ whole genome shotgun (WGS) entry which is preliminary data.</text>
</comment>
<organism evidence="9 10">
    <name type="scientific">Coptis chinensis</name>
    <dbReference type="NCBI Taxonomy" id="261450"/>
    <lineage>
        <taxon>Eukaryota</taxon>
        <taxon>Viridiplantae</taxon>
        <taxon>Streptophyta</taxon>
        <taxon>Embryophyta</taxon>
        <taxon>Tracheophyta</taxon>
        <taxon>Spermatophyta</taxon>
        <taxon>Magnoliopsida</taxon>
        <taxon>Ranunculales</taxon>
        <taxon>Ranunculaceae</taxon>
        <taxon>Coptidoideae</taxon>
        <taxon>Coptis</taxon>
    </lineage>
</organism>
<evidence type="ECO:0000313" key="9">
    <source>
        <dbReference type="EMBL" id="KAF9611340.1"/>
    </source>
</evidence>
<keyword evidence="2" id="KW-0328">Glycosyltransferase</keyword>
<feature type="binding site" evidence="8">
    <location>
        <position position="167"/>
    </location>
    <ligand>
        <name>Mn(2+)</name>
        <dbReference type="ChEBI" id="CHEBI:29035"/>
    </ligand>
</feature>
<keyword evidence="4" id="KW-0812">Transmembrane</keyword>
<evidence type="ECO:0000256" key="6">
    <source>
        <dbReference type="ARBA" id="ARBA00023136"/>
    </source>
</evidence>
<dbReference type="GO" id="GO:0016020">
    <property type="term" value="C:membrane"/>
    <property type="evidence" value="ECO:0007669"/>
    <property type="project" value="InterPro"/>
</dbReference>
<accession>A0A835I495</accession>
<evidence type="ECO:0000256" key="4">
    <source>
        <dbReference type="ARBA" id="ARBA00022692"/>
    </source>
</evidence>
<dbReference type="InterPro" id="IPR029044">
    <property type="entry name" value="Nucleotide-diphossugar_trans"/>
</dbReference>
<protein>
    <recommendedName>
        <fullName evidence="11">Cellulose synthase</fullName>
    </recommendedName>
</protein>
<gene>
    <name evidence="9" type="ORF">IFM89_030129</name>
</gene>
<reference evidence="9 10" key="1">
    <citation type="submission" date="2020-10" db="EMBL/GenBank/DDBJ databases">
        <title>The Coptis chinensis genome and diversification of protoberbering-type alkaloids.</title>
        <authorList>
            <person name="Wang B."/>
            <person name="Shu S."/>
            <person name="Song C."/>
            <person name="Liu Y."/>
        </authorList>
    </citation>
    <scope>NUCLEOTIDE SEQUENCE [LARGE SCALE GENOMIC DNA]</scope>
    <source>
        <strain evidence="9">HL-2020</strain>
        <tissue evidence="9">Leaf</tissue>
    </source>
</reference>
<dbReference type="InterPro" id="IPR005150">
    <property type="entry name" value="Cellulose_synth"/>
</dbReference>
<evidence type="ECO:0000256" key="2">
    <source>
        <dbReference type="ARBA" id="ARBA00022676"/>
    </source>
</evidence>
<evidence type="ECO:0000256" key="1">
    <source>
        <dbReference type="ARBA" id="ARBA00004127"/>
    </source>
</evidence>
<dbReference type="Pfam" id="PF03552">
    <property type="entry name" value="Cellulose_synt"/>
    <property type="match status" value="1"/>
</dbReference>
<name>A0A835I495_9MAGN</name>
<comment type="subcellular location">
    <subcellularLocation>
        <location evidence="1">Endomembrane system</location>
        <topology evidence="1">Multi-pass membrane protein</topology>
    </subcellularLocation>
</comment>
<keyword evidence="10" id="KW-1185">Reference proteome</keyword>
<evidence type="ECO:0000313" key="10">
    <source>
        <dbReference type="Proteomes" id="UP000631114"/>
    </source>
</evidence>
<dbReference type="PANTHER" id="PTHR13301">
    <property type="entry name" value="X-BOX TRANSCRIPTION FACTOR-RELATED"/>
    <property type="match status" value="1"/>
</dbReference>
<feature type="binding site" evidence="8">
    <location>
        <position position="143"/>
    </location>
    <ligand>
        <name>Mn(2+)</name>
        <dbReference type="ChEBI" id="CHEBI:29035"/>
    </ligand>
</feature>
<keyword evidence="3" id="KW-0808">Transferase</keyword>